<keyword evidence="8 9" id="KW-0051">Antiviral defense</keyword>
<dbReference type="PANTHER" id="PTHR34405">
    <property type="entry name" value="CRISPR-ASSOCIATED ENDORIBONUCLEASE CAS2"/>
    <property type="match status" value="1"/>
</dbReference>
<dbReference type="GO" id="GO:0004521">
    <property type="term" value="F:RNA endonuclease activity"/>
    <property type="evidence" value="ECO:0007669"/>
    <property type="project" value="InterPro"/>
</dbReference>
<dbReference type="GO" id="GO:0043571">
    <property type="term" value="P:maintenance of CRISPR repeat elements"/>
    <property type="evidence" value="ECO:0007669"/>
    <property type="project" value="UniProtKB-UniRule"/>
</dbReference>
<dbReference type="NCBIfam" id="TIGR01573">
    <property type="entry name" value="cas2"/>
    <property type="match status" value="1"/>
</dbReference>
<comment type="function">
    <text evidence="9">CRISPR (clustered regularly interspaced short palindromic repeat), is an adaptive immune system that provides protection against mobile genetic elements (viruses, transposable elements and conjugative plasmids). CRISPR clusters contain sequences complementary to antecedent mobile elements and target invading nucleic acids. CRISPR clusters are transcribed and processed into CRISPR RNA (crRNA). Functions as a ssRNA-specific endoribonuclease. Involved in the integration of spacer DNA into the CRISPR cassette.</text>
</comment>
<comment type="caution">
    <text evidence="10">The sequence shown here is derived from an EMBL/GenBank/DDBJ whole genome shotgun (WGS) entry which is preliminary data.</text>
</comment>
<protein>
    <recommendedName>
        <fullName evidence="9">CRISPR-associated endoribonuclease Cas2</fullName>
        <ecNumber evidence="9">3.1.-.-</ecNumber>
    </recommendedName>
</protein>
<dbReference type="HAMAP" id="MF_01471">
    <property type="entry name" value="Cas2"/>
    <property type="match status" value="1"/>
</dbReference>
<dbReference type="InterPro" id="IPR019199">
    <property type="entry name" value="Virulence_VapD/CRISPR_Cas2"/>
</dbReference>
<dbReference type="GO" id="GO:0051607">
    <property type="term" value="P:defense response to virus"/>
    <property type="evidence" value="ECO:0007669"/>
    <property type="project" value="UniProtKB-UniRule"/>
</dbReference>
<dbReference type="RefSeq" id="WP_077244394.1">
    <property type="nucleotide sequence ID" value="NZ_MUZR01000032.1"/>
</dbReference>
<sequence length="97" mass="11227">MKEEHLFIVTYDISNPKRWRAVFKLMKGYGEWLQLSVFQCRMNGRRHADLTASLDQIIHHHEDHVLLMDLGPADAVDPRVTSLGKAFQAVQRESIIV</sequence>
<comment type="subunit">
    <text evidence="9">Homodimer, forms a heterotetramer with a Cas1 homodimer.</text>
</comment>
<keyword evidence="5 9" id="KW-0255">Endonuclease</keyword>
<keyword evidence="11" id="KW-1185">Reference proteome</keyword>
<name>A0A1V2ZXT1_9GAMM</name>
<evidence type="ECO:0000313" key="10">
    <source>
        <dbReference type="EMBL" id="OOC09876.1"/>
    </source>
</evidence>
<evidence type="ECO:0000256" key="1">
    <source>
        <dbReference type="ARBA" id="ARBA00001946"/>
    </source>
</evidence>
<evidence type="ECO:0000256" key="2">
    <source>
        <dbReference type="ARBA" id="ARBA00009959"/>
    </source>
</evidence>
<dbReference type="OrthoDB" id="9798176at2"/>
<evidence type="ECO:0000256" key="4">
    <source>
        <dbReference type="ARBA" id="ARBA00022723"/>
    </source>
</evidence>
<evidence type="ECO:0000256" key="8">
    <source>
        <dbReference type="ARBA" id="ARBA00023118"/>
    </source>
</evidence>
<dbReference type="Pfam" id="PF09827">
    <property type="entry name" value="CRISPR_Cas2"/>
    <property type="match status" value="1"/>
</dbReference>
<dbReference type="EMBL" id="MUZR01000032">
    <property type="protein sequence ID" value="OOC09876.1"/>
    <property type="molecule type" value="Genomic_DNA"/>
</dbReference>
<dbReference type="Proteomes" id="UP000189177">
    <property type="component" value="Unassembled WGS sequence"/>
</dbReference>
<dbReference type="CDD" id="cd09725">
    <property type="entry name" value="Cas2_I_II_III"/>
    <property type="match status" value="1"/>
</dbReference>
<evidence type="ECO:0000313" key="11">
    <source>
        <dbReference type="Proteomes" id="UP000189177"/>
    </source>
</evidence>
<evidence type="ECO:0000256" key="7">
    <source>
        <dbReference type="ARBA" id="ARBA00022842"/>
    </source>
</evidence>
<dbReference type="GO" id="GO:0046872">
    <property type="term" value="F:metal ion binding"/>
    <property type="evidence" value="ECO:0007669"/>
    <property type="project" value="UniProtKB-UniRule"/>
</dbReference>
<evidence type="ECO:0000256" key="5">
    <source>
        <dbReference type="ARBA" id="ARBA00022759"/>
    </source>
</evidence>
<dbReference type="SUPFAM" id="SSF143430">
    <property type="entry name" value="TTP0101/SSO1404-like"/>
    <property type="match status" value="1"/>
</dbReference>
<comment type="similarity">
    <text evidence="2 9">Belongs to the CRISPR-associated endoribonuclease Cas2 protein family.</text>
</comment>
<evidence type="ECO:0000256" key="6">
    <source>
        <dbReference type="ARBA" id="ARBA00022801"/>
    </source>
</evidence>
<accession>A0A1V2ZXT1</accession>
<keyword evidence="3 9" id="KW-0540">Nuclease</keyword>
<keyword evidence="7 9" id="KW-0460">Magnesium</keyword>
<comment type="cofactor">
    <cofactor evidence="1 9">
        <name>Mg(2+)</name>
        <dbReference type="ChEBI" id="CHEBI:18420"/>
    </cofactor>
</comment>
<keyword evidence="4 9" id="KW-0479">Metal-binding</keyword>
<reference evidence="10 11" key="1">
    <citation type="submission" date="2017-02" db="EMBL/GenBank/DDBJ databases">
        <title>Genomic diversity within the haloalkaliphilic genus Thioalkalivibrio.</title>
        <authorList>
            <person name="Ahn A.-C."/>
            <person name="Meier-Kolthoff J."/>
            <person name="Overmars L."/>
            <person name="Richter M."/>
            <person name="Woyke T."/>
            <person name="Sorokin D.Y."/>
            <person name="Muyzer G."/>
        </authorList>
    </citation>
    <scope>NUCLEOTIDE SEQUENCE [LARGE SCALE GENOMIC DNA]</scope>
    <source>
        <strain evidence="10 11">HL17</strain>
    </source>
</reference>
<proteinExistence type="inferred from homology"/>
<evidence type="ECO:0000256" key="9">
    <source>
        <dbReference type="HAMAP-Rule" id="MF_01471"/>
    </source>
</evidence>
<dbReference type="EC" id="3.1.-.-" evidence="9"/>
<dbReference type="Gene3D" id="3.30.70.240">
    <property type="match status" value="1"/>
</dbReference>
<dbReference type="GO" id="GO:0016787">
    <property type="term" value="F:hydrolase activity"/>
    <property type="evidence" value="ECO:0007669"/>
    <property type="project" value="UniProtKB-KW"/>
</dbReference>
<dbReference type="InterPro" id="IPR021127">
    <property type="entry name" value="CRISPR_associated_Cas2"/>
</dbReference>
<organism evidence="10 11">
    <name type="scientific">Thioalkalivibrio halophilus</name>
    <dbReference type="NCBI Taxonomy" id="252474"/>
    <lineage>
        <taxon>Bacteria</taxon>
        <taxon>Pseudomonadati</taxon>
        <taxon>Pseudomonadota</taxon>
        <taxon>Gammaproteobacteria</taxon>
        <taxon>Chromatiales</taxon>
        <taxon>Ectothiorhodospiraceae</taxon>
        <taxon>Thioalkalivibrio</taxon>
    </lineage>
</organism>
<dbReference type="AlphaFoldDB" id="A0A1V2ZXT1"/>
<evidence type="ECO:0000256" key="3">
    <source>
        <dbReference type="ARBA" id="ARBA00022722"/>
    </source>
</evidence>
<gene>
    <name evidence="9" type="primary">cas2</name>
    <name evidence="10" type="ORF">B1A74_08650</name>
</gene>
<dbReference type="PANTHER" id="PTHR34405:SF3">
    <property type="entry name" value="CRISPR-ASSOCIATED ENDORIBONUCLEASE CAS2 3"/>
    <property type="match status" value="1"/>
</dbReference>
<keyword evidence="6 9" id="KW-0378">Hydrolase</keyword>
<dbReference type="STRING" id="252474.B1A74_08650"/>
<feature type="binding site" evidence="9">
    <location>
        <position position="12"/>
    </location>
    <ligand>
        <name>Mg(2+)</name>
        <dbReference type="ChEBI" id="CHEBI:18420"/>
        <note>catalytic</note>
    </ligand>
</feature>